<feature type="transmembrane region" description="Helical" evidence="9">
    <location>
        <begin position="305"/>
        <end position="323"/>
    </location>
</feature>
<dbReference type="CDD" id="cd18593">
    <property type="entry name" value="ABC_6TM_MRP4_D1_like"/>
    <property type="match status" value="1"/>
</dbReference>
<feature type="domain" description="ABC transmembrane type-1" evidence="10">
    <location>
        <begin position="179"/>
        <end position="441"/>
    </location>
</feature>
<keyword evidence="6" id="KW-0067">ATP-binding</keyword>
<keyword evidence="8 9" id="KW-0472">Membrane</keyword>
<dbReference type="InterPro" id="IPR011527">
    <property type="entry name" value="ABC1_TM_dom"/>
</dbReference>
<evidence type="ECO:0000256" key="3">
    <source>
        <dbReference type="ARBA" id="ARBA00022448"/>
    </source>
</evidence>
<keyword evidence="3" id="KW-0813">Transport</keyword>
<keyword evidence="4 9" id="KW-0812">Transmembrane</keyword>
<sequence length="485" mass="54816">MSTGRRPVTSAYQLRPLAFFLSITTRWMNPLFKKGYVRQLEVEDMYNVVAEDQSDRLGDQLEKEWAKEIEKSNAGRGKPSLFWALFRMFGLEYMLFGLVLLCESQVNLGSEKQTFQRTVVVFCTPFKIFHVAINLAIFTRNYLLERKSLVAVLRLDAVCKIRRRPWLGLHGLALEMTKIVQPLLLGGLIRYFTPGSEVTKTESLLYAGGISLCAVILAVSHHPYFFGVQRIGMKMRIACCSLLYRKSLRLSNDGLAGTTTGQIVNLMSNDVNRFDQAVIFLHFLWVGPLEAIAVLAILWRQLGPSTLAGFAVLLLLVPVQGYMGKLQKTAKYTDERVRLMNEIIAGMRVIKMYCWEKPFGDLVKKVRRQEAEKVKLLGYLRGFILGPFFVSAKLIIFVVFLVYISTGGVITSEKVFVAIGLFSAVRLACVLFMPFAVTFISDTRVTFERIKVCLVFALLSVREIALIWKKKILSAITASPSITKL</sequence>
<proteinExistence type="inferred from homology"/>
<gene>
    <name evidence="11" type="ORF">MAR_013178</name>
</gene>
<feature type="transmembrane region" description="Helical" evidence="9">
    <location>
        <begin position="383"/>
        <end position="404"/>
    </location>
</feature>
<dbReference type="InterPro" id="IPR036640">
    <property type="entry name" value="ABC1_TM_sf"/>
</dbReference>
<organism evidence="11 12">
    <name type="scientific">Mya arenaria</name>
    <name type="common">Soft-shell clam</name>
    <dbReference type="NCBI Taxonomy" id="6604"/>
    <lineage>
        <taxon>Eukaryota</taxon>
        <taxon>Metazoa</taxon>
        <taxon>Spiralia</taxon>
        <taxon>Lophotrochozoa</taxon>
        <taxon>Mollusca</taxon>
        <taxon>Bivalvia</taxon>
        <taxon>Autobranchia</taxon>
        <taxon>Heteroconchia</taxon>
        <taxon>Euheterodonta</taxon>
        <taxon>Imparidentia</taxon>
        <taxon>Neoheterodontei</taxon>
        <taxon>Myida</taxon>
        <taxon>Myoidea</taxon>
        <taxon>Myidae</taxon>
        <taxon>Mya</taxon>
    </lineage>
</organism>
<reference evidence="11" key="1">
    <citation type="submission" date="2022-11" db="EMBL/GenBank/DDBJ databases">
        <title>Centuries of genome instability and evolution in soft-shell clam transmissible cancer (bioRxiv).</title>
        <authorList>
            <person name="Hart S.F.M."/>
            <person name="Yonemitsu M.A."/>
            <person name="Giersch R.M."/>
            <person name="Beal B.F."/>
            <person name="Arriagada G."/>
            <person name="Davis B.W."/>
            <person name="Ostrander E.A."/>
            <person name="Goff S.P."/>
            <person name="Metzger M.J."/>
        </authorList>
    </citation>
    <scope>NUCLEOTIDE SEQUENCE</scope>
    <source>
        <strain evidence="11">MELC-2E11</strain>
        <tissue evidence="11">Siphon/mantle</tissue>
    </source>
</reference>
<dbReference type="Pfam" id="PF00664">
    <property type="entry name" value="ABC_membrane"/>
    <property type="match status" value="1"/>
</dbReference>
<feature type="transmembrane region" description="Helical" evidence="9">
    <location>
        <begin position="416"/>
        <end position="440"/>
    </location>
</feature>
<evidence type="ECO:0000256" key="9">
    <source>
        <dbReference type="SAM" id="Phobius"/>
    </source>
</evidence>
<keyword evidence="7 9" id="KW-1133">Transmembrane helix</keyword>
<feature type="transmembrane region" description="Helical" evidence="9">
    <location>
        <begin position="172"/>
        <end position="192"/>
    </location>
</feature>
<dbReference type="Gene3D" id="1.20.1560.10">
    <property type="entry name" value="ABC transporter type 1, transmembrane domain"/>
    <property type="match status" value="1"/>
</dbReference>
<dbReference type="PROSITE" id="PS50929">
    <property type="entry name" value="ABC_TM1F"/>
    <property type="match status" value="1"/>
</dbReference>
<feature type="transmembrane region" description="Helical" evidence="9">
    <location>
        <begin position="81"/>
        <end position="99"/>
    </location>
</feature>
<accession>A0ABY7G255</accession>
<keyword evidence="12" id="KW-1185">Reference proteome</keyword>
<evidence type="ECO:0000313" key="11">
    <source>
        <dbReference type="EMBL" id="WAR27474.1"/>
    </source>
</evidence>
<name>A0ABY7G255_MYAAR</name>
<dbReference type="SUPFAM" id="SSF90123">
    <property type="entry name" value="ABC transporter transmembrane region"/>
    <property type="match status" value="1"/>
</dbReference>
<feature type="transmembrane region" description="Helical" evidence="9">
    <location>
        <begin position="277"/>
        <end position="299"/>
    </location>
</feature>
<keyword evidence="5" id="KW-0547">Nucleotide-binding</keyword>
<evidence type="ECO:0000256" key="8">
    <source>
        <dbReference type="ARBA" id="ARBA00023136"/>
    </source>
</evidence>
<feature type="transmembrane region" description="Helical" evidence="9">
    <location>
        <begin position="204"/>
        <end position="226"/>
    </location>
</feature>
<protein>
    <submittedName>
        <fullName evidence="11">MRP4-like protein</fullName>
    </submittedName>
</protein>
<evidence type="ECO:0000256" key="7">
    <source>
        <dbReference type="ARBA" id="ARBA00022989"/>
    </source>
</evidence>
<dbReference type="EMBL" id="CP111026">
    <property type="protein sequence ID" value="WAR27474.1"/>
    <property type="molecule type" value="Genomic_DNA"/>
</dbReference>
<evidence type="ECO:0000256" key="2">
    <source>
        <dbReference type="ARBA" id="ARBA00009726"/>
    </source>
</evidence>
<evidence type="ECO:0000256" key="4">
    <source>
        <dbReference type="ARBA" id="ARBA00022692"/>
    </source>
</evidence>
<comment type="similarity">
    <text evidence="2">Belongs to the ABC transporter superfamily. ABCC family. Conjugate transporter (TC 3.A.1.208) subfamily.</text>
</comment>
<evidence type="ECO:0000313" key="12">
    <source>
        <dbReference type="Proteomes" id="UP001164746"/>
    </source>
</evidence>
<evidence type="ECO:0000256" key="5">
    <source>
        <dbReference type="ARBA" id="ARBA00022741"/>
    </source>
</evidence>
<dbReference type="InterPro" id="IPR050173">
    <property type="entry name" value="ABC_transporter_C-like"/>
</dbReference>
<comment type="subcellular location">
    <subcellularLocation>
        <location evidence="1">Membrane</location>
        <topology evidence="1">Multi-pass membrane protein</topology>
    </subcellularLocation>
</comment>
<dbReference type="InterPro" id="IPR030240">
    <property type="entry name" value="ABCC4_TMD1"/>
</dbReference>
<dbReference type="PANTHER" id="PTHR24223">
    <property type="entry name" value="ATP-BINDING CASSETTE SUB-FAMILY C"/>
    <property type="match status" value="1"/>
</dbReference>
<evidence type="ECO:0000259" key="10">
    <source>
        <dbReference type="PROSITE" id="PS50929"/>
    </source>
</evidence>
<dbReference type="Proteomes" id="UP001164746">
    <property type="component" value="Chromosome 15"/>
</dbReference>
<evidence type="ECO:0000256" key="1">
    <source>
        <dbReference type="ARBA" id="ARBA00004141"/>
    </source>
</evidence>
<evidence type="ECO:0000256" key="6">
    <source>
        <dbReference type="ARBA" id="ARBA00022840"/>
    </source>
</evidence>
<dbReference type="PANTHER" id="PTHR24223:SF456">
    <property type="entry name" value="MULTIDRUG RESISTANCE-ASSOCIATED PROTEIN LETHAL(2)03659"/>
    <property type="match status" value="1"/>
</dbReference>
<feature type="transmembrane region" description="Helical" evidence="9">
    <location>
        <begin position="119"/>
        <end position="138"/>
    </location>
</feature>